<proteinExistence type="predicted"/>
<name>A0ABQ4HZC4_9ACTN</name>
<evidence type="ECO:0000313" key="1">
    <source>
        <dbReference type="EMBL" id="GIJ10997.1"/>
    </source>
</evidence>
<sequence>MSVGVVMDEQDFWVRLEFRVCAEFQGFEDRHLRWYWCDGLVPEEYELLAAEPCIRGRAWCGPSGQEPWRFVLHIGRGARTRAEIPWAALLPSEGATGWLSPDPGSKTLLMSPLAGCPE</sequence>
<accession>A0ABQ4HZC4</accession>
<gene>
    <name evidence="1" type="ORF">Van01_42110</name>
</gene>
<evidence type="ECO:0000313" key="2">
    <source>
        <dbReference type="Proteomes" id="UP000647017"/>
    </source>
</evidence>
<organism evidence="1 2">
    <name type="scientific">Micromonospora andamanensis</name>
    <dbReference type="NCBI Taxonomy" id="1287068"/>
    <lineage>
        <taxon>Bacteria</taxon>
        <taxon>Bacillati</taxon>
        <taxon>Actinomycetota</taxon>
        <taxon>Actinomycetes</taxon>
        <taxon>Micromonosporales</taxon>
        <taxon>Micromonosporaceae</taxon>
        <taxon>Micromonospora</taxon>
    </lineage>
</organism>
<reference evidence="1 2" key="1">
    <citation type="submission" date="2021-01" db="EMBL/GenBank/DDBJ databases">
        <title>Whole genome shotgun sequence of Verrucosispora andamanensis NBRC 109075.</title>
        <authorList>
            <person name="Komaki H."/>
            <person name="Tamura T."/>
        </authorList>
    </citation>
    <scope>NUCLEOTIDE SEQUENCE [LARGE SCALE GENOMIC DNA]</scope>
    <source>
        <strain evidence="1 2">NBRC 109075</strain>
    </source>
</reference>
<dbReference type="Proteomes" id="UP000647017">
    <property type="component" value="Unassembled WGS sequence"/>
</dbReference>
<comment type="caution">
    <text evidence="1">The sequence shown here is derived from an EMBL/GenBank/DDBJ whole genome shotgun (WGS) entry which is preliminary data.</text>
</comment>
<dbReference type="EMBL" id="BOOZ01000026">
    <property type="protein sequence ID" value="GIJ10997.1"/>
    <property type="molecule type" value="Genomic_DNA"/>
</dbReference>
<keyword evidence="2" id="KW-1185">Reference proteome</keyword>
<protein>
    <submittedName>
        <fullName evidence="1">Uncharacterized protein</fullName>
    </submittedName>
</protein>